<dbReference type="Proteomes" id="UP000682733">
    <property type="component" value="Unassembled WGS sequence"/>
</dbReference>
<evidence type="ECO:0000313" key="1">
    <source>
        <dbReference type="EMBL" id="CAF1624977.1"/>
    </source>
</evidence>
<comment type="caution">
    <text evidence="2">The sequence shown here is derived from an EMBL/GenBank/DDBJ whole genome shotgun (WGS) entry which is preliminary data.</text>
</comment>
<sequence length="8" mass="979">MLIARFTQ</sequence>
<dbReference type="EMBL" id="CAJNOK010057086">
    <property type="protein sequence ID" value="CAF1624977.1"/>
    <property type="molecule type" value="Genomic_DNA"/>
</dbReference>
<dbReference type="Proteomes" id="UP000677228">
    <property type="component" value="Unassembled WGS sequence"/>
</dbReference>
<proteinExistence type="predicted"/>
<protein>
    <submittedName>
        <fullName evidence="2">Uncharacterized protein</fullName>
    </submittedName>
</protein>
<dbReference type="EMBL" id="CAJOBA010082239">
    <property type="protein sequence ID" value="CAF4447154.1"/>
    <property type="molecule type" value="Genomic_DNA"/>
</dbReference>
<feature type="non-terminal residue" evidence="2">
    <location>
        <position position="8"/>
    </location>
</feature>
<evidence type="ECO:0000313" key="2">
    <source>
        <dbReference type="EMBL" id="CAF4447154.1"/>
    </source>
</evidence>
<organism evidence="2 3">
    <name type="scientific">Didymodactylos carnosus</name>
    <dbReference type="NCBI Taxonomy" id="1234261"/>
    <lineage>
        <taxon>Eukaryota</taxon>
        <taxon>Metazoa</taxon>
        <taxon>Spiralia</taxon>
        <taxon>Gnathifera</taxon>
        <taxon>Rotifera</taxon>
        <taxon>Eurotatoria</taxon>
        <taxon>Bdelloidea</taxon>
        <taxon>Philodinida</taxon>
        <taxon>Philodinidae</taxon>
        <taxon>Didymodactylos</taxon>
    </lineage>
</organism>
<reference evidence="2" key="1">
    <citation type="submission" date="2021-02" db="EMBL/GenBank/DDBJ databases">
        <authorList>
            <person name="Nowell W R."/>
        </authorList>
    </citation>
    <scope>NUCLEOTIDE SEQUENCE</scope>
</reference>
<name>A0A8S2WED4_9BILA</name>
<evidence type="ECO:0000313" key="3">
    <source>
        <dbReference type="Proteomes" id="UP000682733"/>
    </source>
</evidence>
<gene>
    <name evidence="1" type="ORF">OVA965_LOCUS43405</name>
    <name evidence="2" type="ORF">TMI583_LOCUS45650</name>
</gene>
<accession>A0A8S2WED4</accession>